<dbReference type="InterPro" id="IPR036420">
    <property type="entry name" value="BRCT_dom_sf"/>
</dbReference>
<evidence type="ECO:0000313" key="1">
    <source>
        <dbReference type="EMBL" id="AXD70072.1"/>
    </source>
</evidence>
<dbReference type="GO" id="GO:0016874">
    <property type="term" value="F:ligase activity"/>
    <property type="evidence" value="ECO:0007669"/>
    <property type="project" value="UniProtKB-KW"/>
</dbReference>
<organism evidence="2">
    <name type="scientific">Salmonella enterica</name>
    <name type="common">Salmonella choleraesuis</name>
    <dbReference type="NCBI Taxonomy" id="28901"/>
    <lineage>
        <taxon>Bacteria</taxon>
        <taxon>Pseudomonadati</taxon>
        <taxon>Pseudomonadota</taxon>
        <taxon>Gammaproteobacteria</taxon>
        <taxon>Enterobacterales</taxon>
        <taxon>Enterobacteriaceae</taxon>
        <taxon>Salmonella</taxon>
    </lineage>
</organism>
<gene>
    <name evidence="1" type="ORF">CHC34_03280</name>
    <name evidence="2" type="ORF">EAK82_15210</name>
</gene>
<protein>
    <submittedName>
        <fullName evidence="2">NAD-dependent DNA ligase</fullName>
    </submittedName>
</protein>
<dbReference type="CDD" id="cd17748">
    <property type="entry name" value="BRCT_DNA_ligase_like"/>
    <property type="match status" value="1"/>
</dbReference>
<keyword evidence="2" id="KW-0436">Ligase</keyword>
<dbReference type="SUPFAM" id="SSF52113">
    <property type="entry name" value="BRCT domain"/>
    <property type="match status" value="1"/>
</dbReference>
<reference evidence="2" key="2">
    <citation type="submission" date="2018-10" db="EMBL/GenBank/DDBJ databases">
        <authorList>
            <consortium name="PulseNet: The National Subtyping Network for Foodborne Disease Surveillance"/>
            <person name="Tarr C.L."/>
            <person name="Trees E."/>
            <person name="Katz L.S."/>
            <person name="Carleton-Romer H.A."/>
            <person name="Stroika S."/>
            <person name="Kucerova Z."/>
            <person name="Roache K.F."/>
            <person name="Sabol A.L."/>
            <person name="Besser J."/>
            <person name="Gerner-Smidt P."/>
        </authorList>
    </citation>
    <scope>NUCLEOTIDE SEQUENCE [LARGE SCALE GENOMIC DNA]</scope>
    <source>
        <strain evidence="2">PNUSAS038541</strain>
    </source>
</reference>
<name>A0A344S5D3_SALER</name>
<dbReference type="Gene3D" id="3.40.50.10190">
    <property type="entry name" value="BRCT domain"/>
    <property type="match status" value="1"/>
</dbReference>
<dbReference type="EMBL" id="CP030219">
    <property type="protein sequence ID" value="AXD70072.1"/>
    <property type="molecule type" value="Genomic_DNA"/>
</dbReference>
<evidence type="ECO:0000313" key="3">
    <source>
        <dbReference type="Proteomes" id="UP000251994"/>
    </source>
</evidence>
<evidence type="ECO:0000313" key="2">
    <source>
        <dbReference type="EMBL" id="MLW01541.1"/>
    </source>
</evidence>
<sequence>MSQFSALNYSHNRDKAIANLINIIEGMTCDGKVSEKEMIFLDTWLLESEIISQNYYVGCIRDRIADILSDGIVEQNELDDLKELLLEMQRGLIDTPNIDLYSVDSDKHLLEGLCKGLASDYHLSNEEISYLNWFLSTNASLKNNYPGKHLYELIREILSDGVITEDERISLLQEITALTGSNISEGIVDGYSTTSPVDLIDTFTPENSKVCLTGKFLCGSRRQCEADLIKLGCKISDRVTQDLDYLIIGALSSKDWKFQSFGRKIEQAIEYRDNKGASLKILSEEHWQSLMRSVSQG</sequence>
<accession>A0A344S5D3</accession>
<dbReference type="AlphaFoldDB" id="A0A344S5D3"/>
<dbReference type="RefSeq" id="WP_154807302.1">
    <property type="nucleotide sequence ID" value="NZ_CP030219.1"/>
</dbReference>
<dbReference type="EMBL" id="RVIJ01000015">
    <property type="protein sequence ID" value="MLW01541.1"/>
    <property type="molecule type" value="Genomic_DNA"/>
</dbReference>
<dbReference type="Proteomes" id="UP000251994">
    <property type="component" value="Chromosome"/>
</dbReference>
<dbReference type="Proteomes" id="UP000885392">
    <property type="component" value="Unassembled WGS sequence"/>
</dbReference>
<reference evidence="1 3" key="1">
    <citation type="submission" date="2018-06" db="EMBL/GenBank/DDBJ databases">
        <title>Completed Genome Sequences of 32 Strains from Various Serotypes of Salmonella enterica.</title>
        <authorList>
            <person name="Nash J.H.E."/>
            <person name="Robertson J."/>
            <person name="Bessonov K."/>
        </authorList>
    </citation>
    <scope>NUCLEOTIDE SEQUENCE [LARGE SCALE GENOMIC DNA]</scope>
    <source>
        <strain evidence="1 3">SA20021456</strain>
    </source>
</reference>
<proteinExistence type="predicted"/>